<evidence type="ECO:0000313" key="4">
    <source>
        <dbReference type="Proteomes" id="UP000286482"/>
    </source>
</evidence>
<dbReference type="Pfam" id="PF03886">
    <property type="entry name" value="ABC_trans_aux"/>
    <property type="match status" value="1"/>
</dbReference>
<name>A0A420EBN5_9ALTE</name>
<dbReference type="EMBL" id="RAQO01000006">
    <property type="protein sequence ID" value="RKF18098.1"/>
    <property type="molecule type" value="Genomic_DNA"/>
</dbReference>
<dbReference type="OrthoDB" id="7063250at2"/>
<gene>
    <name evidence="3" type="ORF">DBZ36_12750</name>
</gene>
<organism evidence="3 4">
    <name type="scientific">Alginatibacterium sediminis</name>
    <dbReference type="NCBI Taxonomy" id="2164068"/>
    <lineage>
        <taxon>Bacteria</taxon>
        <taxon>Pseudomonadati</taxon>
        <taxon>Pseudomonadota</taxon>
        <taxon>Gammaproteobacteria</taxon>
        <taxon>Alteromonadales</taxon>
        <taxon>Alteromonadaceae</taxon>
        <taxon>Alginatibacterium</taxon>
    </lineage>
</organism>
<dbReference type="RefSeq" id="WP_120355323.1">
    <property type="nucleotide sequence ID" value="NZ_RAQO01000006.1"/>
</dbReference>
<comment type="caution">
    <text evidence="3">The sequence shown here is derived from an EMBL/GenBank/DDBJ whole genome shotgun (WGS) entry which is preliminary data.</text>
</comment>
<evidence type="ECO:0000256" key="1">
    <source>
        <dbReference type="SAM" id="SignalP"/>
    </source>
</evidence>
<dbReference type="Gene3D" id="3.40.50.10610">
    <property type="entry name" value="ABC-type transport auxiliary lipoprotein component"/>
    <property type="match status" value="1"/>
</dbReference>
<dbReference type="Proteomes" id="UP000286482">
    <property type="component" value="Unassembled WGS sequence"/>
</dbReference>
<protein>
    <submittedName>
        <fullName evidence="3">Membrane integrity-associated transporter subunit PqiC</fullName>
    </submittedName>
</protein>
<sequence length="197" mass="21975">MISQTQIKNCAIALSLLVLSACSITQPSIDPDYYLLQSQALNETTVDSYSAQQVIVIGPLRFADYLMRSSIVAKHSDVEYNPEKFEQWAGNIEDEFQIALLKNLAQQQQDSFFVRHPGLFYVGNAKSLSVDVLRFDVNQQGLARLEAQWIWLEANGDVNAVGNFSQTLQAKDLSRAGATQALSQLITSFSERVSQDH</sequence>
<feature type="signal peptide" evidence="1">
    <location>
        <begin position="1"/>
        <end position="25"/>
    </location>
</feature>
<dbReference type="InterPro" id="IPR005586">
    <property type="entry name" value="ABC_trans_aux"/>
</dbReference>
<dbReference type="AlphaFoldDB" id="A0A420EBN5"/>
<evidence type="ECO:0000313" key="3">
    <source>
        <dbReference type="EMBL" id="RKF18098.1"/>
    </source>
</evidence>
<evidence type="ECO:0000259" key="2">
    <source>
        <dbReference type="Pfam" id="PF03886"/>
    </source>
</evidence>
<proteinExistence type="predicted"/>
<keyword evidence="1" id="KW-0732">Signal</keyword>
<feature type="chain" id="PRO_5019073633" evidence="1">
    <location>
        <begin position="26"/>
        <end position="197"/>
    </location>
</feature>
<keyword evidence="4" id="KW-1185">Reference proteome</keyword>
<reference evidence="3 4" key="1">
    <citation type="submission" date="2018-09" db="EMBL/GenBank/DDBJ databases">
        <authorList>
            <person name="Wang Z."/>
        </authorList>
    </citation>
    <scope>NUCLEOTIDE SEQUENCE [LARGE SCALE GENOMIC DNA]</scope>
    <source>
        <strain evidence="3 4">ALS 81</strain>
    </source>
</reference>
<dbReference type="SUPFAM" id="SSF159594">
    <property type="entry name" value="XCC0632-like"/>
    <property type="match status" value="1"/>
</dbReference>
<accession>A0A420EBN5</accession>
<feature type="domain" description="ABC-type transport auxiliary lipoprotein component" evidence="2">
    <location>
        <begin position="34"/>
        <end position="193"/>
    </location>
</feature>